<evidence type="ECO:0000313" key="2">
    <source>
        <dbReference type="EMBL" id="MBB4101050.1"/>
    </source>
</evidence>
<keyword evidence="1" id="KW-0732">Signal</keyword>
<sequence length="142" mass="15359">MRFLLLAAALSFAALPAQAQEKDEAGARAAVNHYLAGHATGSAAEFSAAFHPKAMLYWNRDGAFAERTLADFIATAATGKPAADEAQRKRSIESLDVTGNVGMAKVVLDYPSVRFVDYLSLVKADGEWRIVNKIFQAERKAN</sequence>
<dbReference type="Gene3D" id="3.10.450.50">
    <property type="match status" value="1"/>
</dbReference>
<dbReference type="EMBL" id="JACIEH010000004">
    <property type="protein sequence ID" value="MBB4101050.1"/>
    <property type="molecule type" value="Genomic_DNA"/>
</dbReference>
<comment type="caution">
    <text evidence="2">The sequence shown here is derived from an EMBL/GenBank/DDBJ whole genome shotgun (WGS) entry which is preliminary data.</text>
</comment>
<accession>A0A7W6JWY7</accession>
<protein>
    <recommendedName>
        <fullName evidence="4">Lumazine-binding protein</fullName>
    </recommendedName>
</protein>
<gene>
    <name evidence="2" type="ORF">GGR46_004639</name>
</gene>
<name>A0A7W6JWY7_9SPHN</name>
<dbReference type="RefSeq" id="WP_184000389.1">
    <property type="nucleotide sequence ID" value="NZ_JACIEH010000004.1"/>
</dbReference>
<organism evidence="2 3">
    <name type="scientific">Sphingomonas kyeonggiensis</name>
    <dbReference type="NCBI Taxonomy" id="1268553"/>
    <lineage>
        <taxon>Bacteria</taxon>
        <taxon>Pseudomonadati</taxon>
        <taxon>Pseudomonadota</taxon>
        <taxon>Alphaproteobacteria</taxon>
        <taxon>Sphingomonadales</taxon>
        <taxon>Sphingomonadaceae</taxon>
        <taxon>Sphingomonas</taxon>
    </lineage>
</organism>
<feature type="chain" id="PRO_5030863318" description="Lumazine-binding protein" evidence="1">
    <location>
        <begin position="20"/>
        <end position="142"/>
    </location>
</feature>
<feature type="signal peptide" evidence="1">
    <location>
        <begin position="1"/>
        <end position="19"/>
    </location>
</feature>
<reference evidence="2 3" key="1">
    <citation type="submission" date="2020-08" db="EMBL/GenBank/DDBJ databases">
        <title>Genomic Encyclopedia of Type Strains, Phase IV (KMG-IV): sequencing the most valuable type-strain genomes for metagenomic binning, comparative biology and taxonomic classification.</title>
        <authorList>
            <person name="Goeker M."/>
        </authorList>
    </citation>
    <scope>NUCLEOTIDE SEQUENCE [LARGE SCALE GENOMIC DNA]</scope>
    <source>
        <strain evidence="2 3">DSM 101806</strain>
    </source>
</reference>
<proteinExistence type="predicted"/>
<keyword evidence="3" id="KW-1185">Reference proteome</keyword>
<dbReference type="SUPFAM" id="SSF54427">
    <property type="entry name" value="NTF2-like"/>
    <property type="match status" value="1"/>
</dbReference>
<dbReference type="Pfam" id="PF12893">
    <property type="entry name" value="Lumazine_bd_2"/>
    <property type="match status" value="1"/>
</dbReference>
<dbReference type="InterPro" id="IPR032710">
    <property type="entry name" value="NTF2-like_dom_sf"/>
</dbReference>
<evidence type="ECO:0000313" key="3">
    <source>
        <dbReference type="Proteomes" id="UP000557392"/>
    </source>
</evidence>
<dbReference type="Proteomes" id="UP000557392">
    <property type="component" value="Unassembled WGS sequence"/>
</dbReference>
<dbReference type="AlphaFoldDB" id="A0A7W6JWY7"/>
<evidence type="ECO:0000256" key="1">
    <source>
        <dbReference type="SAM" id="SignalP"/>
    </source>
</evidence>
<dbReference type="InterPro" id="IPR039437">
    <property type="entry name" value="FrzH/put_lumazine-bd"/>
</dbReference>
<evidence type="ECO:0008006" key="4">
    <source>
        <dbReference type="Google" id="ProtNLM"/>
    </source>
</evidence>